<evidence type="ECO:0000256" key="13">
    <source>
        <dbReference type="SAM" id="Phobius"/>
    </source>
</evidence>
<feature type="compositionally biased region" description="Basic and acidic residues" evidence="12">
    <location>
        <begin position="1003"/>
        <end position="1017"/>
    </location>
</feature>
<gene>
    <name evidence="15" type="ORF">DdX_16798</name>
</gene>
<dbReference type="GO" id="GO:0043679">
    <property type="term" value="C:axon terminus"/>
    <property type="evidence" value="ECO:0007669"/>
    <property type="project" value="TreeGrafter"/>
</dbReference>
<evidence type="ECO:0000313" key="16">
    <source>
        <dbReference type="Proteomes" id="UP001201812"/>
    </source>
</evidence>
<dbReference type="SUPFAM" id="SSF54695">
    <property type="entry name" value="POZ domain"/>
    <property type="match status" value="1"/>
</dbReference>
<dbReference type="AlphaFoldDB" id="A0AAD4MMT3"/>
<dbReference type="Gene3D" id="1.10.287.70">
    <property type="match status" value="2"/>
</dbReference>
<organism evidence="15 16">
    <name type="scientific">Ditylenchus destructor</name>
    <dbReference type="NCBI Taxonomy" id="166010"/>
    <lineage>
        <taxon>Eukaryota</taxon>
        <taxon>Metazoa</taxon>
        <taxon>Ecdysozoa</taxon>
        <taxon>Nematoda</taxon>
        <taxon>Chromadorea</taxon>
        <taxon>Rhabditida</taxon>
        <taxon>Tylenchina</taxon>
        <taxon>Tylenchomorpha</taxon>
        <taxon>Sphaerularioidea</taxon>
        <taxon>Anguinidae</taxon>
        <taxon>Anguininae</taxon>
        <taxon>Ditylenchus</taxon>
    </lineage>
</organism>
<evidence type="ECO:0000313" key="15">
    <source>
        <dbReference type="EMBL" id="KAI1700283.1"/>
    </source>
</evidence>
<dbReference type="InterPro" id="IPR003974">
    <property type="entry name" value="K_chnl_volt-dep_Kv3"/>
</dbReference>
<feature type="compositionally biased region" description="Polar residues" evidence="12">
    <location>
        <begin position="525"/>
        <end position="539"/>
    </location>
</feature>
<evidence type="ECO:0000256" key="10">
    <source>
        <dbReference type="ARBA" id="ARBA00023136"/>
    </source>
</evidence>
<evidence type="ECO:0000256" key="5">
    <source>
        <dbReference type="ARBA" id="ARBA00022826"/>
    </source>
</evidence>
<dbReference type="PRINTS" id="PR01491">
    <property type="entry name" value="KVCHANNEL"/>
</dbReference>
<feature type="region of interest" description="Disordered" evidence="12">
    <location>
        <begin position="1133"/>
        <end position="1155"/>
    </location>
</feature>
<accession>A0AAD4MMT3</accession>
<evidence type="ECO:0000256" key="6">
    <source>
        <dbReference type="ARBA" id="ARBA00022882"/>
    </source>
</evidence>
<name>A0AAD4MMT3_9BILA</name>
<feature type="compositionally biased region" description="Polar residues" evidence="12">
    <location>
        <begin position="1029"/>
        <end position="1040"/>
    </location>
</feature>
<dbReference type="PANTHER" id="PTHR11537">
    <property type="entry name" value="VOLTAGE-GATED POTASSIUM CHANNEL"/>
    <property type="match status" value="1"/>
</dbReference>
<feature type="transmembrane region" description="Helical" evidence="13">
    <location>
        <begin position="607"/>
        <end position="626"/>
    </location>
</feature>
<dbReference type="Gene3D" id="3.30.710.10">
    <property type="entry name" value="Potassium Channel Kv1.1, Chain A"/>
    <property type="match status" value="1"/>
</dbReference>
<dbReference type="FunFam" id="1.10.287.70:FF:000002">
    <property type="entry name" value="Potassium voltage-gated channel subfamily a member"/>
    <property type="match status" value="2"/>
</dbReference>
<feature type="region of interest" description="Disordered" evidence="12">
    <location>
        <begin position="483"/>
        <end position="539"/>
    </location>
</feature>
<evidence type="ECO:0000256" key="12">
    <source>
        <dbReference type="SAM" id="MobiDB-lite"/>
    </source>
</evidence>
<feature type="compositionally biased region" description="Polar residues" evidence="12">
    <location>
        <begin position="1134"/>
        <end position="1155"/>
    </location>
</feature>
<protein>
    <submittedName>
        <fullName evidence="15">Ion transport protein domain-containing protein</fullName>
    </submittedName>
</protein>
<proteinExistence type="predicted"/>
<dbReference type="SUPFAM" id="SSF81324">
    <property type="entry name" value="Voltage-gated potassium channels"/>
    <property type="match status" value="2"/>
</dbReference>
<feature type="region of interest" description="Disordered" evidence="12">
    <location>
        <begin position="1003"/>
        <end position="1052"/>
    </location>
</feature>
<dbReference type="InterPro" id="IPR011333">
    <property type="entry name" value="SKP1/BTB/POZ_sf"/>
</dbReference>
<comment type="subcellular location">
    <subcellularLocation>
        <location evidence="1">Membrane</location>
        <topology evidence="1">Multi-pass membrane protein</topology>
    </subcellularLocation>
</comment>
<reference evidence="15" key="1">
    <citation type="submission" date="2022-01" db="EMBL/GenBank/DDBJ databases">
        <title>Genome Sequence Resource for Two Populations of Ditylenchus destructor, the Migratory Endoparasitic Phytonematode.</title>
        <authorList>
            <person name="Zhang H."/>
            <person name="Lin R."/>
            <person name="Xie B."/>
        </authorList>
    </citation>
    <scope>NUCLEOTIDE SEQUENCE</scope>
    <source>
        <strain evidence="15">BazhouSP</strain>
    </source>
</reference>
<dbReference type="InterPro" id="IPR028325">
    <property type="entry name" value="VG_K_chnl"/>
</dbReference>
<keyword evidence="3" id="KW-0633">Potassium transport</keyword>
<feature type="transmembrane region" description="Helical" evidence="13">
    <location>
        <begin position="339"/>
        <end position="358"/>
    </location>
</feature>
<keyword evidence="9" id="KW-0406">Ion transport</keyword>
<keyword evidence="2" id="KW-0813">Transport</keyword>
<dbReference type="EMBL" id="JAKKPZ010000150">
    <property type="protein sequence ID" value="KAI1700283.1"/>
    <property type="molecule type" value="Genomic_DNA"/>
</dbReference>
<dbReference type="Gene3D" id="1.20.120.350">
    <property type="entry name" value="Voltage-gated potassium channels. Chain C"/>
    <property type="match status" value="2"/>
</dbReference>
<feature type="transmembrane region" description="Helical" evidence="13">
    <location>
        <begin position="875"/>
        <end position="903"/>
    </location>
</feature>
<keyword evidence="7" id="KW-0630">Potassium</keyword>
<dbReference type="GO" id="GO:0005251">
    <property type="term" value="F:delayed rectifier potassium channel activity"/>
    <property type="evidence" value="ECO:0007669"/>
    <property type="project" value="TreeGrafter"/>
</dbReference>
<dbReference type="GO" id="GO:0032809">
    <property type="term" value="C:neuronal cell body membrane"/>
    <property type="evidence" value="ECO:0007669"/>
    <property type="project" value="TreeGrafter"/>
</dbReference>
<keyword evidence="4 13" id="KW-0812">Transmembrane</keyword>
<dbReference type="InterPro" id="IPR005821">
    <property type="entry name" value="Ion_trans_dom"/>
</dbReference>
<dbReference type="Pfam" id="PF00520">
    <property type="entry name" value="Ion_trans"/>
    <property type="match status" value="2"/>
</dbReference>
<evidence type="ECO:0000259" key="14">
    <source>
        <dbReference type="Pfam" id="PF00520"/>
    </source>
</evidence>
<dbReference type="PANTHER" id="PTHR11537:SF252">
    <property type="entry name" value="POTASSIUM VOLTAGE-GATED CHANNEL PROTEIN SHAW"/>
    <property type="match status" value="1"/>
</dbReference>
<keyword evidence="16" id="KW-1185">Reference proteome</keyword>
<feature type="transmembrane region" description="Helical" evidence="13">
    <location>
        <begin position="715"/>
        <end position="736"/>
    </location>
</feature>
<dbReference type="GO" id="GO:0001508">
    <property type="term" value="P:action potential"/>
    <property type="evidence" value="ECO:0007669"/>
    <property type="project" value="TreeGrafter"/>
</dbReference>
<evidence type="ECO:0000256" key="9">
    <source>
        <dbReference type="ARBA" id="ARBA00023065"/>
    </source>
</evidence>
<keyword evidence="5" id="KW-0631">Potassium channel</keyword>
<feature type="region of interest" description="Disordered" evidence="12">
    <location>
        <begin position="553"/>
        <end position="574"/>
    </location>
</feature>
<evidence type="ECO:0000256" key="2">
    <source>
        <dbReference type="ARBA" id="ARBA00022448"/>
    </source>
</evidence>
<evidence type="ECO:0000256" key="3">
    <source>
        <dbReference type="ARBA" id="ARBA00022538"/>
    </source>
</evidence>
<dbReference type="GO" id="GO:0042734">
    <property type="term" value="C:presynaptic membrane"/>
    <property type="evidence" value="ECO:0007669"/>
    <property type="project" value="TreeGrafter"/>
</dbReference>
<dbReference type="InterPro" id="IPR003968">
    <property type="entry name" value="K_chnl_volt-dep_Kv"/>
</dbReference>
<evidence type="ECO:0000256" key="1">
    <source>
        <dbReference type="ARBA" id="ARBA00004141"/>
    </source>
</evidence>
<feature type="domain" description="Ion transport" evidence="14">
    <location>
        <begin position="187"/>
        <end position="401"/>
    </location>
</feature>
<feature type="domain" description="Ion transport" evidence="14">
    <location>
        <begin position="706"/>
        <end position="906"/>
    </location>
</feature>
<feature type="transmembrane region" description="Helical" evidence="13">
    <location>
        <begin position="102"/>
        <end position="123"/>
    </location>
</feature>
<dbReference type="InterPro" id="IPR027359">
    <property type="entry name" value="Volt_channel_dom_sf"/>
</dbReference>
<keyword evidence="11" id="KW-0407">Ion channel</keyword>
<evidence type="ECO:0000256" key="8">
    <source>
        <dbReference type="ARBA" id="ARBA00022989"/>
    </source>
</evidence>
<evidence type="ECO:0000256" key="11">
    <source>
        <dbReference type="ARBA" id="ARBA00023303"/>
    </source>
</evidence>
<feature type="transmembrane region" description="Helical" evidence="13">
    <location>
        <begin position="306"/>
        <end position="327"/>
    </location>
</feature>
<comment type="caution">
    <text evidence="15">The sequence shown here is derived from an EMBL/GenBank/DDBJ whole genome shotgun (WGS) entry which is preliminary data.</text>
</comment>
<dbReference type="PRINTS" id="PR01498">
    <property type="entry name" value="SHAWCHANNEL"/>
</dbReference>
<feature type="compositionally biased region" description="Polar residues" evidence="12">
    <location>
        <begin position="500"/>
        <end position="510"/>
    </location>
</feature>
<dbReference type="GO" id="GO:0032590">
    <property type="term" value="C:dendrite membrane"/>
    <property type="evidence" value="ECO:0007669"/>
    <property type="project" value="TreeGrafter"/>
</dbReference>
<dbReference type="GO" id="GO:0008076">
    <property type="term" value="C:voltage-gated potassium channel complex"/>
    <property type="evidence" value="ECO:0007669"/>
    <property type="project" value="InterPro"/>
</dbReference>
<feature type="transmembrane region" description="Helical" evidence="13">
    <location>
        <begin position="748"/>
        <end position="769"/>
    </location>
</feature>
<keyword evidence="10 13" id="KW-0472">Membrane</keyword>
<evidence type="ECO:0000256" key="4">
    <source>
        <dbReference type="ARBA" id="ARBA00022692"/>
    </source>
</evidence>
<evidence type="ECO:0000256" key="7">
    <source>
        <dbReference type="ARBA" id="ARBA00022958"/>
    </source>
</evidence>
<sequence length="1155" mass="129900">MGKLHYPVDVCGPLFEDELEFWGLDPTSVEPCCWMTYVTHRDTQETLAVIESLDMDSEPSTQEETAKKFGWEEDFYSGSLSKWQKIKPKMWALFDEPWSSRYARVISCCSVFFVITNIISFVLKTHPSFRIPSLTVNSYYPSLGDHYNYNEYEPGAHYNMTPLEQLQHHMERMQQQMDGMLNIQMQHHQMHTISTEKEFSEPHPAFFYVDLICNIYFAFELLARSLFAPNVRKFLSSPLTIIDFLATSTFYLDWLVKYLLLNNASGSTDSIDFLSIVCILRLFKLTKHFSGLKVLIQTFKASAQELLLLVFFVVLAIVIFAALVYYAERIEHNQENEFTSIPSGLWWALITICTIGYGDKVPKTYLGMIVGSLCALMGVLTIALPVPVIVANFSNLYSHTQARSKLPKKRRRVLQAHEVKATAAAAIIKHPKHHHHSIRPNHRSNSLLPVIQDSTGLLLLQASAAGMQNVEVGVNSPLLGVNSLQPPSSTPPMQPVHKASSGSQKFSAFLQSHMPGAEPRRNSTHRNSTSLEPTRKSSTGSILSVAKDALNTKARRKTSIPTTHRMPTPKTPGYNNYLQNLISPAGIKPVSVGADPKLLSTGPQRQTAISTISIFFVFVSILCFCLKTHPHMRVPDISILVDADVTMSGHNMSSNLAPAPAHTQTGRRRRQVNPDQVYDTYAGIEETLCDCNRHQPDQGPKIFIEKKATRAHPQFFYVELVCNVWFTFELLMRLIFSPSADKFVKKPINVVDFVATVSFYIDWFLEWFLGGSHRDTIEFFSIVRILRLFKLTQHSSGLKILVQTFKASARELLLLVFFVFLGMILFASLVYYAERVEHNPENQFESISVGLWWALITISTIGYGDSVPKTNLGMIVGSFCALMGVLTIALPVPVIVSNFAMFYSHAQARSKLPKQRRRVLQPHEIKQPMMASHGRSTTATLLLNTFGNRNAPATAIASAGAVAATRPLHAAANNFASRAFLMSGFPTMAPSAEVYRRPSRVEEYSLENSEERKDHPSPQHQHKARQTRKQQLSRINQRRQSAFADPSGYSRKVSAIAKRSNVSEHQTKTKMERREEEECLLFTNPVANASLDLPRRPQSARQMKANTIDMPNPPEGESMVVSLGGTVKRKVSRMFSSPLSRKSTMSNSSANAHEK</sequence>
<keyword evidence="8 13" id="KW-1133">Transmembrane helix</keyword>
<dbReference type="Proteomes" id="UP001201812">
    <property type="component" value="Unassembled WGS sequence"/>
</dbReference>
<feature type="transmembrane region" description="Helical" evidence="13">
    <location>
        <begin position="844"/>
        <end position="863"/>
    </location>
</feature>
<feature type="transmembrane region" description="Helical" evidence="13">
    <location>
        <begin position="812"/>
        <end position="832"/>
    </location>
</feature>
<keyword evidence="6" id="KW-0851">Voltage-gated channel</keyword>
<dbReference type="PRINTS" id="PR00169">
    <property type="entry name" value="KCHANNEL"/>
</dbReference>
<feature type="transmembrane region" description="Helical" evidence="13">
    <location>
        <begin position="365"/>
        <end position="390"/>
    </location>
</feature>
<dbReference type="GO" id="GO:0045211">
    <property type="term" value="C:postsynaptic membrane"/>
    <property type="evidence" value="ECO:0007669"/>
    <property type="project" value="TreeGrafter"/>
</dbReference>